<organism evidence="2 3">
    <name type="scientific">Aspergillus pseudoustus</name>
    <dbReference type="NCBI Taxonomy" id="1810923"/>
    <lineage>
        <taxon>Eukaryota</taxon>
        <taxon>Fungi</taxon>
        <taxon>Dikarya</taxon>
        <taxon>Ascomycota</taxon>
        <taxon>Pezizomycotina</taxon>
        <taxon>Eurotiomycetes</taxon>
        <taxon>Eurotiomycetidae</taxon>
        <taxon>Eurotiales</taxon>
        <taxon>Aspergillaceae</taxon>
        <taxon>Aspergillus</taxon>
        <taxon>Aspergillus subgen. Nidulantes</taxon>
    </lineage>
</organism>
<name>A0ABR4J9Z2_9EURO</name>
<comment type="caution">
    <text evidence="2">The sequence shown here is derived from an EMBL/GenBank/DDBJ whole genome shotgun (WGS) entry which is preliminary data.</text>
</comment>
<keyword evidence="3" id="KW-1185">Reference proteome</keyword>
<accession>A0ABR4J9Z2</accession>
<evidence type="ECO:0000313" key="2">
    <source>
        <dbReference type="EMBL" id="KAL2836874.1"/>
    </source>
</evidence>
<proteinExistence type="predicted"/>
<dbReference type="EMBL" id="JBFXLU010000170">
    <property type="protein sequence ID" value="KAL2836874.1"/>
    <property type="molecule type" value="Genomic_DNA"/>
</dbReference>
<feature type="compositionally biased region" description="Polar residues" evidence="1">
    <location>
        <begin position="26"/>
        <end position="42"/>
    </location>
</feature>
<reference evidence="2 3" key="1">
    <citation type="submission" date="2024-07" db="EMBL/GenBank/DDBJ databases">
        <title>Section-level genome sequencing and comparative genomics of Aspergillus sections Usti and Cavernicolus.</title>
        <authorList>
            <consortium name="Lawrence Berkeley National Laboratory"/>
            <person name="Nybo J.L."/>
            <person name="Vesth T.C."/>
            <person name="Theobald S."/>
            <person name="Frisvad J.C."/>
            <person name="Larsen T.O."/>
            <person name="Kjaerboelling I."/>
            <person name="Rothschild-Mancinelli K."/>
            <person name="Lyhne E.K."/>
            <person name="Kogle M.E."/>
            <person name="Barry K."/>
            <person name="Clum A."/>
            <person name="Na H."/>
            <person name="Ledsgaard L."/>
            <person name="Lin J."/>
            <person name="Lipzen A."/>
            <person name="Kuo A."/>
            <person name="Riley R."/>
            <person name="Mondo S."/>
            <person name="Labutti K."/>
            <person name="Haridas S."/>
            <person name="Pangalinan J."/>
            <person name="Salamov A.A."/>
            <person name="Simmons B.A."/>
            <person name="Magnuson J.K."/>
            <person name="Chen J."/>
            <person name="Drula E."/>
            <person name="Henrissat B."/>
            <person name="Wiebenga A."/>
            <person name="Lubbers R.J."/>
            <person name="Gomes A.C."/>
            <person name="Makela M.R."/>
            <person name="Stajich J."/>
            <person name="Grigoriev I.V."/>
            <person name="Mortensen U.H."/>
            <person name="De Vries R.P."/>
            <person name="Baker S.E."/>
            <person name="Andersen M.R."/>
        </authorList>
    </citation>
    <scope>NUCLEOTIDE SEQUENCE [LARGE SCALE GENOMIC DNA]</scope>
    <source>
        <strain evidence="2 3">CBS 123904</strain>
    </source>
</reference>
<feature type="region of interest" description="Disordered" evidence="1">
    <location>
        <begin position="26"/>
        <end position="48"/>
    </location>
</feature>
<sequence>MACTYLLSLSSGFRFSRRLLHTPPSYNTACRSTRNGRSTPSRMKSPRPTRADLRIWRSTHVVVRHWQRILEGNRRAGDHVGGLGVLAVGQSAWKKWC</sequence>
<gene>
    <name evidence="2" type="ORF">BJY01DRAFT_221464</name>
</gene>
<dbReference type="Proteomes" id="UP001610446">
    <property type="component" value="Unassembled WGS sequence"/>
</dbReference>
<evidence type="ECO:0000313" key="3">
    <source>
        <dbReference type="Proteomes" id="UP001610446"/>
    </source>
</evidence>
<protein>
    <submittedName>
        <fullName evidence="2">Uncharacterized protein</fullName>
    </submittedName>
</protein>
<evidence type="ECO:0000256" key="1">
    <source>
        <dbReference type="SAM" id="MobiDB-lite"/>
    </source>
</evidence>